<evidence type="ECO:0000313" key="3">
    <source>
        <dbReference type="EMBL" id="KAK1733311.1"/>
    </source>
</evidence>
<keyword evidence="1" id="KW-0175">Coiled coil</keyword>
<feature type="region of interest" description="Disordered" evidence="2">
    <location>
        <begin position="181"/>
        <end position="239"/>
    </location>
</feature>
<evidence type="ECO:0000256" key="2">
    <source>
        <dbReference type="SAM" id="MobiDB-lite"/>
    </source>
</evidence>
<dbReference type="AlphaFoldDB" id="A0AAD8XT16"/>
<accession>A0AAD8XT16</accession>
<feature type="coiled-coil region" evidence="1">
    <location>
        <begin position="310"/>
        <end position="379"/>
    </location>
</feature>
<dbReference type="Proteomes" id="UP001224775">
    <property type="component" value="Unassembled WGS sequence"/>
</dbReference>
<dbReference type="EMBL" id="JATAAI010000051">
    <property type="protein sequence ID" value="KAK1733311.1"/>
    <property type="molecule type" value="Genomic_DNA"/>
</dbReference>
<feature type="compositionally biased region" description="Basic and acidic residues" evidence="2">
    <location>
        <begin position="431"/>
        <end position="444"/>
    </location>
</feature>
<sequence length="621" mass="70443">MHLSGNNIYHCTYFDASGQQAMMDNEYKQHHGANNRPANNIVEEEEIIRPSIPSIIPLKNHHDIRNTSSLPNEGDDSSGCSISSLISEVTLMTFSEEKATMLKSEFLSRMQQESHTRPLSRDEKMALLTEIQADQDKKFKLEMQRQETKRSIKREGERTRHEFFDRLNALRVDIGREDVQLQHQQKEDDQSNISEIEPSSYRSGGGGVISSDNGTEHEEKQKGQQISCRRASMRRRYERRISGLSNSDITEKRCNSSRSLLSNSYGHKGDHMATEGEEVASAALDSDLESKSSIGSVHSNTTKRAGIEELIELKMEIANQQATIDTITAQLHNFEITNAKLLSSLSRENTARRAAEKSNEELTEQLRQCREREVELRREAMASSVTRPAMMKQSSTLDWGDADESDRSILDRLKKLEEENEKLHMENARLLQRQERSDSVHTDCTENLTRSLDSSEYKTSQPQPSRRQARSDFGASLLTLGSSIKLPFTKMMVRSGSELSESATFEEETLTARSPSTGTLPTATSDAERNDNNNPREGTLQAHVKAQRRWSSGDRWRQKMAEENARSDSRRRWGSYHEEDYDEEDNEEGRGIGGWLNGWKVFGKVDEELDGEGANGAKMKV</sequence>
<name>A0AAD8XT16_9STRA</name>
<feature type="compositionally biased region" description="Polar residues" evidence="2">
    <location>
        <begin position="445"/>
        <end position="466"/>
    </location>
</feature>
<feature type="compositionally biased region" description="Basic and acidic residues" evidence="2">
    <location>
        <begin position="551"/>
        <end position="578"/>
    </location>
</feature>
<protein>
    <submittedName>
        <fullName evidence="3">Uncharacterized protein</fullName>
    </submittedName>
</protein>
<feature type="region of interest" description="Disordered" evidence="2">
    <location>
        <begin position="499"/>
        <end position="594"/>
    </location>
</feature>
<evidence type="ECO:0000256" key="1">
    <source>
        <dbReference type="SAM" id="Coils"/>
    </source>
</evidence>
<feature type="region of interest" description="Disordered" evidence="2">
    <location>
        <begin position="431"/>
        <end position="471"/>
    </location>
</feature>
<evidence type="ECO:0000313" key="4">
    <source>
        <dbReference type="Proteomes" id="UP001224775"/>
    </source>
</evidence>
<gene>
    <name evidence="3" type="ORF">QTG54_016028</name>
</gene>
<comment type="caution">
    <text evidence="3">The sequence shown here is derived from an EMBL/GenBank/DDBJ whole genome shotgun (WGS) entry which is preliminary data.</text>
</comment>
<organism evidence="3 4">
    <name type="scientific">Skeletonema marinoi</name>
    <dbReference type="NCBI Taxonomy" id="267567"/>
    <lineage>
        <taxon>Eukaryota</taxon>
        <taxon>Sar</taxon>
        <taxon>Stramenopiles</taxon>
        <taxon>Ochrophyta</taxon>
        <taxon>Bacillariophyta</taxon>
        <taxon>Coscinodiscophyceae</taxon>
        <taxon>Thalassiosirophycidae</taxon>
        <taxon>Thalassiosirales</taxon>
        <taxon>Skeletonemataceae</taxon>
        <taxon>Skeletonema</taxon>
        <taxon>Skeletonema marinoi-dohrnii complex</taxon>
    </lineage>
</organism>
<keyword evidence="4" id="KW-1185">Reference proteome</keyword>
<proteinExistence type="predicted"/>
<feature type="compositionally biased region" description="Polar residues" evidence="2">
    <location>
        <begin position="511"/>
        <end position="525"/>
    </location>
</feature>
<reference evidence="3" key="1">
    <citation type="submission" date="2023-06" db="EMBL/GenBank/DDBJ databases">
        <title>Survivors Of The Sea: Transcriptome response of Skeletonema marinoi to long-term dormancy.</title>
        <authorList>
            <person name="Pinder M.I.M."/>
            <person name="Kourtchenko O."/>
            <person name="Robertson E.K."/>
            <person name="Larsson T."/>
            <person name="Maumus F."/>
            <person name="Osuna-Cruz C.M."/>
            <person name="Vancaester E."/>
            <person name="Stenow R."/>
            <person name="Vandepoele K."/>
            <person name="Ploug H."/>
            <person name="Bruchert V."/>
            <person name="Godhe A."/>
            <person name="Topel M."/>
        </authorList>
    </citation>
    <scope>NUCLEOTIDE SEQUENCE</scope>
    <source>
        <strain evidence="3">R05AC</strain>
    </source>
</reference>